<evidence type="ECO:0000256" key="1">
    <source>
        <dbReference type="SAM" id="Coils"/>
    </source>
</evidence>
<dbReference type="RefSeq" id="WP_166008970.1">
    <property type="nucleotide sequence ID" value="NZ_CP049888.1"/>
</dbReference>
<dbReference type="Proteomes" id="UP000500741">
    <property type="component" value="Chromosome"/>
</dbReference>
<feature type="coiled-coil region" evidence="1">
    <location>
        <begin position="63"/>
        <end position="90"/>
    </location>
</feature>
<gene>
    <name evidence="2" type="ORF">G7084_00275</name>
</gene>
<evidence type="ECO:0000313" key="2">
    <source>
        <dbReference type="EMBL" id="QIL49895.1"/>
    </source>
</evidence>
<dbReference type="KEGG" id="wco:G7084_00275"/>
<protein>
    <submittedName>
        <fullName evidence="2">Uncharacterized protein</fullName>
    </submittedName>
</protein>
<keyword evidence="1" id="KW-0175">Coiled coil</keyword>
<dbReference type="AlphaFoldDB" id="A0A6G8AY62"/>
<proteinExistence type="predicted"/>
<keyword evidence="3" id="KW-1185">Reference proteome</keyword>
<evidence type="ECO:0000313" key="3">
    <source>
        <dbReference type="Proteomes" id="UP000500741"/>
    </source>
</evidence>
<sequence length="117" mass="13352">MTNKDKQIELINTMIDSLNAHVESTIERANLMIDIARATNDSELSELLLNKAERDLFKVLNPLREAMDSIEASDQEVNHINEKVERSQELMEWAKSFENSEEVINVLAPVAINMLLN</sequence>
<organism evidence="2 3">
    <name type="scientific">Weissella coleopterorum</name>
    <dbReference type="NCBI Taxonomy" id="2714949"/>
    <lineage>
        <taxon>Bacteria</taxon>
        <taxon>Bacillati</taxon>
        <taxon>Bacillota</taxon>
        <taxon>Bacilli</taxon>
        <taxon>Lactobacillales</taxon>
        <taxon>Lactobacillaceae</taxon>
        <taxon>Weissella</taxon>
    </lineage>
</organism>
<dbReference type="EMBL" id="CP049888">
    <property type="protein sequence ID" value="QIL49895.1"/>
    <property type="molecule type" value="Genomic_DNA"/>
</dbReference>
<name>A0A6G8AY62_9LACO</name>
<accession>A0A6G8AY62</accession>
<reference evidence="2 3" key="1">
    <citation type="submission" date="2020-03" db="EMBL/GenBank/DDBJ databases">
        <title>Weissella sp. nov., isolated from Cybister lewisianus.</title>
        <authorList>
            <person name="Hyun D.-W."/>
            <person name="Bae J.-W."/>
        </authorList>
    </citation>
    <scope>NUCLEOTIDE SEQUENCE [LARGE SCALE GENOMIC DNA]</scope>
    <source>
        <strain evidence="2 3">HDW19</strain>
    </source>
</reference>